<feature type="compositionally biased region" description="Basic and acidic residues" evidence="1">
    <location>
        <begin position="23"/>
        <end position="39"/>
    </location>
</feature>
<organism evidence="2 3">
    <name type="scientific">Phrynocephalus forsythii</name>
    <dbReference type="NCBI Taxonomy" id="171643"/>
    <lineage>
        <taxon>Eukaryota</taxon>
        <taxon>Metazoa</taxon>
        <taxon>Chordata</taxon>
        <taxon>Craniata</taxon>
        <taxon>Vertebrata</taxon>
        <taxon>Euteleostomi</taxon>
        <taxon>Lepidosauria</taxon>
        <taxon>Squamata</taxon>
        <taxon>Bifurcata</taxon>
        <taxon>Unidentata</taxon>
        <taxon>Episquamata</taxon>
        <taxon>Toxicofera</taxon>
        <taxon>Iguania</taxon>
        <taxon>Acrodonta</taxon>
        <taxon>Agamidae</taxon>
        <taxon>Agaminae</taxon>
        <taxon>Phrynocephalus</taxon>
    </lineage>
</organism>
<evidence type="ECO:0000313" key="2">
    <source>
        <dbReference type="EMBL" id="KAJ7332595.1"/>
    </source>
</evidence>
<dbReference type="EMBL" id="JAPFRF010000005">
    <property type="protein sequence ID" value="KAJ7332595.1"/>
    <property type="molecule type" value="Genomic_DNA"/>
</dbReference>
<protein>
    <submittedName>
        <fullName evidence="2">Uncharacterized protein</fullName>
    </submittedName>
</protein>
<feature type="region of interest" description="Disordered" evidence="1">
    <location>
        <begin position="1"/>
        <end position="55"/>
    </location>
</feature>
<reference evidence="2" key="1">
    <citation type="journal article" date="2023" name="DNA Res.">
        <title>Chromosome-level genome assembly of Phrynocephalus forsythii using third-generation DNA sequencing and Hi-C analysis.</title>
        <authorList>
            <person name="Qi Y."/>
            <person name="Zhao W."/>
            <person name="Zhao Y."/>
            <person name="Niu C."/>
            <person name="Cao S."/>
            <person name="Zhang Y."/>
        </authorList>
    </citation>
    <scope>NUCLEOTIDE SEQUENCE</scope>
    <source>
        <tissue evidence="2">Muscle</tissue>
    </source>
</reference>
<gene>
    <name evidence="2" type="ORF">JRQ81_014775</name>
</gene>
<keyword evidence="3" id="KW-1185">Reference proteome</keyword>
<proteinExistence type="predicted"/>
<evidence type="ECO:0000313" key="3">
    <source>
        <dbReference type="Proteomes" id="UP001142489"/>
    </source>
</evidence>
<dbReference type="Proteomes" id="UP001142489">
    <property type="component" value="Unassembled WGS sequence"/>
</dbReference>
<evidence type="ECO:0000256" key="1">
    <source>
        <dbReference type="SAM" id="MobiDB-lite"/>
    </source>
</evidence>
<feature type="compositionally biased region" description="Basic and acidic residues" evidence="1">
    <location>
        <begin position="1"/>
        <end position="15"/>
    </location>
</feature>
<name>A0A9Q1B3U3_9SAUR</name>
<accession>A0A9Q1B3U3</accession>
<sequence>MTGDRRLIERPKNENQEPFTEPAESKGTLHFEAHQRREAGMPLPSPSMHMSTQERGVAPVSCDRIRIQIGAKLTAARGVDVLPCKCQMGPLFRRKPGSILAALQFLVMRKGAGEQQNLLGLYQYKYSEYVPVD</sequence>
<comment type="caution">
    <text evidence="2">The sequence shown here is derived from an EMBL/GenBank/DDBJ whole genome shotgun (WGS) entry which is preliminary data.</text>
</comment>
<dbReference type="AlphaFoldDB" id="A0A9Q1B3U3"/>